<dbReference type="Proteomes" id="UP000006247">
    <property type="component" value="Unassembled WGS sequence"/>
</dbReference>
<comment type="caution">
    <text evidence="1">The sequence shown here is derived from an EMBL/GenBank/DDBJ whole genome shotgun (WGS) entry which is preliminary data.</text>
</comment>
<reference evidence="1 2" key="1">
    <citation type="submission" date="2009-01" db="EMBL/GenBank/DDBJ databases">
        <authorList>
            <person name="Fulton L."/>
            <person name="Clifton S."/>
            <person name="Chinwalla A.T."/>
            <person name="Mitreva M."/>
            <person name="Sodergren E."/>
            <person name="Weinstock G."/>
            <person name="Clifton S."/>
            <person name="Dooling D.J."/>
            <person name="Fulton B."/>
            <person name="Minx P."/>
            <person name="Pepin K.H."/>
            <person name="Johnson M."/>
            <person name="Bhonagiri V."/>
            <person name="Nash W.E."/>
            <person name="Mardis E.R."/>
            <person name="Wilson R.K."/>
        </authorList>
    </citation>
    <scope>NUCLEOTIDE SEQUENCE [LARGE SCALE GENOMIC DNA]</scope>
    <source>
        <strain evidence="1 2">ATCC 33806</strain>
    </source>
</reference>
<gene>
    <name evidence="1" type="ORF">CORMATOL_01388</name>
</gene>
<accession>C0E325</accession>
<proteinExistence type="predicted"/>
<dbReference type="HOGENOM" id="CLU_1364276_0_0_11"/>
<dbReference type="EMBL" id="ACEB01000021">
    <property type="protein sequence ID" value="EEG26960.1"/>
    <property type="molecule type" value="Genomic_DNA"/>
</dbReference>
<protein>
    <submittedName>
        <fullName evidence="1">Uncharacterized protein</fullName>
    </submittedName>
</protein>
<name>C0E325_9CORY</name>
<dbReference type="AlphaFoldDB" id="C0E325"/>
<organism evidence="1 2">
    <name type="scientific">Corynebacterium matruchotii ATCC 33806</name>
    <dbReference type="NCBI Taxonomy" id="566549"/>
    <lineage>
        <taxon>Bacteria</taxon>
        <taxon>Bacillati</taxon>
        <taxon>Actinomycetota</taxon>
        <taxon>Actinomycetes</taxon>
        <taxon>Mycobacteriales</taxon>
        <taxon>Corynebacteriaceae</taxon>
        <taxon>Corynebacterium</taxon>
    </lineage>
</organism>
<evidence type="ECO:0000313" key="1">
    <source>
        <dbReference type="EMBL" id="EEG26960.1"/>
    </source>
</evidence>
<evidence type="ECO:0000313" key="2">
    <source>
        <dbReference type="Proteomes" id="UP000006247"/>
    </source>
</evidence>
<sequence>MVGFGNAAHAGGGAFVDVAEQAGASEFFVPVVNAFGAGADGEDSDEEVEGFADGPGVGVGAEVADTRLAGAAVEESAGYGFADADGEGGVGFIVAVFDVEVGVVFFNPRVFELECLDFAADHGPFNLVGGGNHVAGAGVELGEVVEVGGEAGAKVFGLAHVDDPAGGVAEFIDAGVGGNVRGAVCRRVSHGCGEISLTEG</sequence>